<name>A0A2R3QA63_9BURK</name>
<dbReference type="GO" id="GO:0015031">
    <property type="term" value="P:protein transport"/>
    <property type="evidence" value="ECO:0007669"/>
    <property type="project" value="UniProtKB-KW"/>
</dbReference>
<proteinExistence type="predicted"/>
<dbReference type="GO" id="GO:0005886">
    <property type="term" value="C:plasma membrane"/>
    <property type="evidence" value="ECO:0007669"/>
    <property type="project" value="UniProtKB-SubCell"/>
</dbReference>
<keyword evidence="11" id="KW-1185">Reference proteome</keyword>
<evidence type="ECO:0000256" key="6">
    <source>
        <dbReference type="ARBA" id="ARBA00022927"/>
    </source>
</evidence>
<evidence type="ECO:0000256" key="5">
    <source>
        <dbReference type="ARBA" id="ARBA00022692"/>
    </source>
</evidence>
<keyword evidence="7" id="KW-1133">Transmembrane helix</keyword>
<sequence>MAKPASSGLWPVRLATLALWALAGAGAVYWALALAAPARGPAPVAPAPALRIDTQAVARVLGAGAQPLQAAVPSGPARLVLHGVLAGSRSGGGAALISIDGQPARPYRLGAALEPGLVVQSLSRREVRLGSAMGAASTVTLSMPDDKPGASGG</sequence>
<evidence type="ECO:0000256" key="8">
    <source>
        <dbReference type="ARBA" id="ARBA00023136"/>
    </source>
</evidence>
<keyword evidence="3" id="KW-1003">Cell membrane</keyword>
<accession>A0A2R3QA63</accession>
<comment type="subcellular location">
    <subcellularLocation>
        <location evidence="1">Cell inner membrane</location>
    </subcellularLocation>
</comment>
<keyword evidence="2" id="KW-0813">Transport</keyword>
<dbReference type="OrthoDB" id="9154044at2"/>
<evidence type="ECO:0000259" key="9">
    <source>
        <dbReference type="Pfam" id="PF11356"/>
    </source>
</evidence>
<evidence type="ECO:0000313" key="11">
    <source>
        <dbReference type="Proteomes" id="UP000237925"/>
    </source>
</evidence>
<keyword evidence="5" id="KW-0812">Transmembrane</keyword>
<evidence type="ECO:0000313" key="10">
    <source>
        <dbReference type="EMBL" id="AVO48682.1"/>
    </source>
</evidence>
<keyword evidence="6" id="KW-0653">Protein transport</keyword>
<dbReference type="Proteomes" id="UP000237925">
    <property type="component" value="Chromosome"/>
</dbReference>
<evidence type="ECO:0000256" key="1">
    <source>
        <dbReference type="ARBA" id="ARBA00004533"/>
    </source>
</evidence>
<dbReference type="AlphaFoldDB" id="A0A2R3QA63"/>
<evidence type="ECO:0000256" key="2">
    <source>
        <dbReference type="ARBA" id="ARBA00022448"/>
    </source>
</evidence>
<reference evidence="10 11" key="1">
    <citation type="submission" date="2018-03" db="EMBL/GenBank/DDBJ databases">
        <title>Genome sequencing of Melaminivora sp.</title>
        <authorList>
            <person name="Kim S.-J."/>
            <person name="Heo J."/>
            <person name="Ahn J.-H."/>
            <person name="Kwon S.-W."/>
        </authorList>
    </citation>
    <scope>NUCLEOTIDE SEQUENCE [LARGE SCALE GENOMIC DNA]</scope>
    <source>
        <strain evidence="10 11">SC2-9</strain>
    </source>
</reference>
<dbReference type="InterPro" id="IPR024961">
    <property type="entry name" value="T2SS_GspC_N"/>
</dbReference>
<keyword evidence="8" id="KW-0472">Membrane</keyword>
<organism evidence="10 11">
    <name type="scientific">Melaminivora suipulveris</name>
    <dbReference type="NCBI Taxonomy" id="2109913"/>
    <lineage>
        <taxon>Bacteria</taxon>
        <taxon>Pseudomonadati</taxon>
        <taxon>Pseudomonadota</taxon>
        <taxon>Betaproteobacteria</taxon>
        <taxon>Burkholderiales</taxon>
        <taxon>Comamonadaceae</taxon>
        <taxon>Melaminivora</taxon>
    </lineage>
</organism>
<evidence type="ECO:0000256" key="3">
    <source>
        <dbReference type="ARBA" id="ARBA00022475"/>
    </source>
</evidence>
<gene>
    <name evidence="10" type="ORF">C6568_04940</name>
</gene>
<dbReference type="Pfam" id="PF11356">
    <property type="entry name" value="T2SSC"/>
    <property type="match status" value="1"/>
</dbReference>
<dbReference type="KEGG" id="mela:C6568_04940"/>
<evidence type="ECO:0000256" key="4">
    <source>
        <dbReference type="ARBA" id="ARBA00022519"/>
    </source>
</evidence>
<dbReference type="RefSeq" id="WP_106683162.1">
    <property type="nucleotide sequence ID" value="NZ_CP027667.1"/>
</dbReference>
<evidence type="ECO:0000256" key="7">
    <source>
        <dbReference type="ARBA" id="ARBA00022989"/>
    </source>
</evidence>
<dbReference type="EMBL" id="CP027667">
    <property type="protein sequence ID" value="AVO48682.1"/>
    <property type="molecule type" value="Genomic_DNA"/>
</dbReference>
<keyword evidence="4" id="KW-0997">Cell inner membrane</keyword>
<protein>
    <submittedName>
        <fullName evidence="10">General secretion pathway protein C</fullName>
    </submittedName>
</protein>
<feature type="domain" description="Type II secretion system protein GspC N-terminal" evidence="9">
    <location>
        <begin position="69"/>
        <end position="124"/>
    </location>
</feature>